<feature type="transmembrane region" description="Helical" evidence="2">
    <location>
        <begin position="61"/>
        <end position="80"/>
    </location>
</feature>
<feature type="region of interest" description="Disordered" evidence="1">
    <location>
        <begin position="596"/>
        <end position="616"/>
    </location>
</feature>
<evidence type="ECO:0000256" key="1">
    <source>
        <dbReference type="SAM" id="MobiDB-lite"/>
    </source>
</evidence>
<keyword evidence="2" id="KW-0812">Transmembrane</keyword>
<dbReference type="GO" id="GO:0016705">
    <property type="term" value="F:oxidoreductase activity, acting on paired donors, with incorporation or reduction of molecular oxygen"/>
    <property type="evidence" value="ECO:0007669"/>
    <property type="project" value="InterPro"/>
</dbReference>
<sequence>MGSLKYLFSGVYASNGGIRLVFLPLCYVLLASPFVLFFLRLYRAEIKASGYFPSDYTAADIVPQLFLFLVTVLLATRSLSAIGKNDRKGRVQLYPYWVPGLRHWGNLVWGGEGWLKSVRESTFESIIAYSSAGAKHNVIVSGPLLDQLLENTDSLDEAELGKWVVVRNAFGLSPKAKDKYLELRPEISKTFDAELFKGKQMSHLISQALTTLSQSLPDLITFNSSIVDQMPWERVAVFELTDGTDEVEADLFALINEFFCSVIIPPIVGDHLPENYQLLASDLATFNQSFYALAMGFPRLFPIPGLPGASLARKRLSQHLMTFLDELSNPPVKRVVQDDESMSGEEDTDAEAPTPLTALNELFAKHEVPYEASAAITLELLHRVVSQAVPLAFWTLLHIYSASSSTAAKLQDTEISPLIRIRGETKDWADAFQPPSIHPRFPSPPSISFQSPDEALSASSFPYLRSCISEAKRLYSSSSTTVKVIKPITLTETESIRPGVEEKWSLDVGSYVDIGLSRTLINSSSADYLLPKEFKPDRFLNSPPVFKSSSDVSEDLTTALALSLVAGVTQLWDIAAAPKKTLVDTWYEVQAAMPGAEEADKKNEKPKEPKERKVGSWVIPKGVDSAYIKVPSGDLKVRIRRREGLDGPKTMRKGK</sequence>
<organism evidence="3 4">
    <name type="scientific">Melanomma pulvis-pyrius CBS 109.77</name>
    <dbReference type="NCBI Taxonomy" id="1314802"/>
    <lineage>
        <taxon>Eukaryota</taxon>
        <taxon>Fungi</taxon>
        <taxon>Dikarya</taxon>
        <taxon>Ascomycota</taxon>
        <taxon>Pezizomycotina</taxon>
        <taxon>Dothideomycetes</taxon>
        <taxon>Pleosporomycetidae</taxon>
        <taxon>Pleosporales</taxon>
        <taxon>Melanommataceae</taxon>
        <taxon>Melanomma</taxon>
    </lineage>
</organism>
<accession>A0A6A6XFT0</accession>
<feature type="transmembrane region" description="Helical" evidence="2">
    <location>
        <begin position="20"/>
        <end position="41"/>
    </location>
</feature>
<keyword evidence="4" id="KW-1185">Reference proteome</keyword>
<evidence type="ECO:0008006" key="5">
    <source>
        <dbReference type="Google" id="ProtNLM"/>
    </source>
</evidence>
<protein>
    <recommendedName>
        <fullName evidence="5">Cytochrome P450</fullName>
    </recommendedName>
</protein>
<dbReference type="PANTHER" id="PTHR24306:SF7">
    <property type="entry name" value="AHBB"/>
    <property type="match status" value="1"/>
</dbReference>
<dbReference type="InterPro" id="IPR036396">
    <property type="entry name" value="Cyt_P450_sf"/>
</dbReference>
<reference evidence="3" key="1">
    <citation type="journal article" date="2020" name="Stud. Mycol.">
        <title>101 Dothideomycetes genomes: a test case for predicting lifestyles and emergence of pathogens.</title>
        <authorList>
            <person name="Haridas S."/>
            <person name="Albert R."/>
            <person name="Binder M."/>
            <person name="Bloem J."/>
            <person name="Labutti K."/>
            <person name="Salamov A."/>
            <person name="Andreopoulos B."/>
            <person name="Baker S."/>
            <person name="Barry K."/>
            <person name="Bills G."/>
            <person name="Bluhm B."/>
            <person name="Cannon C."/>
            <person name="Castanera R."/>
            <person name="Culley D."/>
            <person name="Daum C."/>
            <person name="Ezra D."/>
            <person name="Gonzalez J."/>
            <person name="Henrissat B."/>
            <person name="Kuo A."/>
            <person name="Liang C."/>
            <person name="Lipzen A."/>
            <person name="Lutzoni F."/>
            <person name="Magnuson J."/>
            <person name="Mondo S."/>
            <person name="Nolan M."/>
            <person name="Ohm R."/>
            <person name="Pangilinan J."/>
            <person name="Park H.-J."/>
            <person name="Ramirez L."/>
            <person name="Alfaro M."/>
            <person name="Sun H."/>
            <person name="Tritt A."/>
            <person name="Yoshinaga Y."/>
            <person name="Zwiers L.-H."/>
            <person name="Turgeon B."/>
            <person name="Goodwin S."/>
            <person name="Spatafora J."/>
            <person name="Crous P."/>
            <person name="Grigoriev I."/>
        </authorList>
    </citation>
    <scope>NUCLEOTIDE SEQUENCE</scope>
    <source>
        <strain evidence="3">CBS 109.77</strain>
    </source>
</reference>
<dbReference type="SUPFAM" id="SSF48264">
    <property type="entry name" value="Cytochrome P450"/>
    <property type="match status" value="1"/>
</dbReference>
<evidence type="ECO:0000313" key="3">
    <source>
        <dbReference type="EMBL" id="KAF2795292.1"/>
    </source>
</evidence>
<proteinExistence type="predicted"/>
<dbReference type="OrthoDB" id="3366823at2759"/>
<dbReference type="GO" id="GO:0020037">
    <property type="term" value="F:heme binding"/>
    <property type="evidence" value="ECO:0007669"/>
    <property type="project" value="InterPro"/>
</dbReference>
<gene>
    <name evidence="3" type="ORF">K505DRAFT_407002</name>
</gene>
<dbReference type="AlphaFoldDB" id="A0A6A6XFT0"/>
<dbReference type="Gene3D" id="1.10.630.10">
    <property type="entry name" value="Cytochrome P450"/>
    <property type="match status" value="1"/>
</dbReference>
<dbReference type="PANTHER" id="PTHR24306">
    <property type="match status" value="1"/>
</dbReference>
<feature type="compositionally biased region" description="Basic and acidic residues" evidence="1">
    <location>
        <begin position="598"/>
        <end position="614"/>
    </location>
</feature>
<dbReference type="GO" id="GO:0004497">
    <property type="term" value="F:monooxygenase activity"/>
    <property type="evidence" value="ECO:0007669"/>
    <property type="project" value="InterPro"/>
</dbReference>
<dbReference type="Proteomes" id="UP000799757">
    <property type="component" value="Unassembled WGS sequence"/>
</dbReference>
<keyword evidence="2" id="KW-0472">Membrane</keyword>
<name>A0A6A6XFT0_9PLEO</name>
<dbReference type="EMBL" id="MU001863">
    <property type="protein sequence ID" value="KAF2795292.1"/>
    <property type="molecule type" value="Genomic_DNA"/>
</dbReference>
<keyword evidence="2" id="KW-1133">Transmembrane helix</keyword>
<evidence type="ECO:0000256" key="2">
    <source>
        <dbReference type="SAM" id="Phobius"/>
    </source>
</evidence>
<dbReference type="GO" id="GO:0005506">
    <property type="term" value="F:iron ion binding"/>
    <property type="evidence" value="ECO:0007669"/>
    <property type="project" value="InterPro"/>
</dbReference>
<evidence type="ECO:0000313" key="4">
    <source>
        <dbReference type="Proteomes" id="UP000799757"/>
    </source>
</evidence>